<keyword evidence="1" id="KW-0812">Transmembrane</keyword>
<evidence type="ECO:0000313" key="4">
    <source>
        <dbReference type="Proteomes" id="UP000445000"/>
    </source>
</evidence>
<accession>A0A829YPQ2</accession>
<evidence type="ECO:0000256" key="1">
    <source>
        <dbReference type="SAM" id="Phobius"/>
    </source>
</evidence>
<sequence>MLRSLYYDVRGWFVLRRRRLAMYWALRDRGDAPFFAFLSLPFVAVGLIVYFAYAARSTYDGSQIDAGKLRAREIRCLAENIYFEARGETLKGQYAVAEVTMNRLASPYFPDTICEVVHDTRWDRSRRQLVAHFSWTALKLRLESGSPAWKQAMDVATTVYHGYYEPVVPDALFYHATSVNPYWASSKKVVARIGNHIFYR</sequence>
<evidence type="ECO:0000313" key="3">
    <source>
        <dbReference type="EMBL" id="GFE84456.1"/>
    </source>
</evidence>
<dbReference type="AlphaFoldDB" id="A0A829YPQ2"/>
<keyword evidence="1" id="KW-0472">Membrane</keyword>
<keyword evidence="1" id="KW-1133">Transmembrane helix</keyword>
<dbReference type="EMBL" id="BLJN01000009">
    <property type="protein sequence ID" value="GFE84456.1"/>
    <property type="molecule type" value="Genomic_DNA"/>
</dbReference>
<dbReference type="RefSeq" id="WP_161816058.1">
    <property type="nucleotide sequence ID" value="NZ_BLJN01000009.1"/>
</dbReference>
<dbReference type="Proteomes" id="UP000445000">
    <property type="component" value="Unassembled WGS sequence"/>
</dbReference>
<comment type="caution">
    <text evidence="3">The sequence shown here is derived from an EMBL/GenBank/DDBJ whole genome shotgun (WGS) entry which is preliminary data.</text>
</comment>
<protein>
    <recommendedName>
        <fullName evidence="2">Cell wall hydrolase SleB domain-containing protein</fullName>
    </recommendedName>
</protein>
<proteinExistence type="predicted"/>
<dbReference type="InterPro" id="IPR011105">
    <property type="entry name" value="Cell_wall_hydrolase_SleB"/>
</dbReference>
<dbReference type="Gene3D" id="6.20.240.60">
    <property type="match status" value="1"/>
</dbReference>
<keyword evidence="4" id="KW-1185">Reference proteome</keyword>
<feature type="transmembrane region" description="Helical" evidence="1">
    <location>
        <begin position="32"/>
        <end position="53"/>
    </location>
</feature>
<dbReference type="GO" id="GO:0016787">
    <property type="term" value="F:hydrolase activity"/>
    <property type="evidence" value="ECO:0007669"/>
    <property type="project" value="InterPro"/>
</dbReference>
<organism evidence="3 4">
    <name type="scientific">Steroidobacter agaridevorans</name>
    <dbReference type="NCBI Taxonomy" id="2695856"/>
    <lineage>
        <taxon>Bacteria</taxon>
        <taxon>Pseudomonadati</taxon>
        <taxon>Pseudomonadota</taxon>
        <taxon>Gammaproteobacteria</taxon>
        <taxon>Steroidobacterales</taxon>
        <taxon>Steroidobacteraceae</taxon>
        <taxon>Steroidobacter</taxon>
    </lineage>
</organism>
<gene>
    <name evidence="3" type="ORF">GCM10011487_64560</name>
</gene>
<dbReference type="Gene3D" id="1.10.10.2520">
    <property type="entry name" value="Cell wall hydrolase SleB, domain 1"/>
    <property type="match status" value="1"/>
</dbReference>
<name>A0A829YPQ2_9GAMM</name>
<evidence type="ECO:0000259" key="2">
    <source>
        <dbReference type="Pfam" id="PF07486"/>
    </source>
</evidence>
<feature type="domain" description="Cell wall hydrolase SleB" evidence="2">
    <location>
        <begin position="87"/>
        <end position="199"/>
    </location>
</feature>
<dbReference type="Pfam" id="PF07486">
    <property type="entry name" value="Hydrolase_2"/>
    <property type="match status" value="1"/>
</dbReference>
<dbReference type="InterPro" id="IPR042047">
    <property type="entry name" value="SleB_dom1"/>
</dbReference>
<reference evidence="4" key="1">
    <citation type="submission" date="2020-01" db="EMBL/GenBank/DDBJ databases">
        <title>'Steroidobacter agaridevorans' sp. nov., agar-degrading bacteria isolated from rhizosphere soils.</title>
        <authorList>
            <person name="Ikenaga M."/>
            <person name="Kataoka M."/>
            <person name="Murouchi A."/>
            <person name="Katsuragi S."/>
            <person name="Sakai M."/>
        </authorList>
    </citation>
    <scope>NUCLEOTIDE SEQUENCE [LARGE SCALE GENOMIC DNA]</scope>
    <source>
        <strain evidence="4">YU21-B</strain>
    </source>
</reference>